<dbReference type="AlphaFoldDB" id="A0A1V8YWH6"/>
<comment type="subunit">
    <text evidence="5">Interacts with 100S ribosomes.</text>
</comment>
<proteinExistence type="inferred from homology"/>
<evidence type="ECO:0000256" key="2">
    <source>
        <dbReference type="ARBA" id="ARBA00022490"/>
    </source>
</evidence>
<keyword evidence="3 5" id="KW-0810">Translation regulation</keyword>
<reference evidence="7 8" key="1">
    <citation type="journal article" date="2017" name="BMC Microbiol.">
        <title>Comparative genomics of Enterococcus spp. isolated from bovine feces.</title>
        <authorList>
            <person name="Beukers A.G."/>
            <person name="Zaheer R."/>
            <person name="Goji N."/>
            <person name="Amoako K.K."/>
            <person name="Chaves A.V."/>
            <person name="Ward M.P."/>
            <person name="McAllister T.A."/>
        </authorList>
    </citation>
    <scope>NUCLEOTIDE SEQUENCE [LARGE SCALE GENOMIC DNA]</scope>
    <source>
        <strain evidence="7 8">F1129D 143</strain>
    </source>
</reference>
<dbReference type="Gene3D" id="3.30.505.50">
    <property type="entry name" value="Sigma 54 modulation/S30EA ribosomal protein, C-terminal domain"/>
    <property type="match status" value="1"/>
</dbReference>
<gene>
    <name evidence="5" type="primary">hpf</name>
    <name evidence="7" type="ORF">BH747_07485</name>
</gene>
<sequence>MFRYNVRGENIEVTAAIRDYVEKKVGKLERYFSDAPEATAHVNLKVYTEKTAKVEVTIPLPYLVLRAEETSPDLYASIDLVVDKLERQIRKFKTKINRKSRETGVNTADAAVLFNNEVQENDNENDSELDIVRTKRLSLKPMDSEEAVLQMNMLGHNFFIFEDAETNGTSIVYRRKDGKYGLIETD</sequence>
<organism evidence="7 8">
    <name type="scientific">Enterococcus villorum</name>
    <dbReference type="NCBI Taxonomy" id="112904"/>
    <lineage>
        <taxon>Bacteria</taxon>
        <taxon>Bacillati</taxon>
        <taxon>Bacillota</taxon>
        <taxon>Bacilli</taxon>
        <taxon>Lactobacillales</taxon>
        <taxon>Enterococcaceae</taxon>
        <taxon>Enterococcus</taxon>
    </lineage>
</organism>
<comment type="similarity">
    <text evidence="4 5">Belongs to the HPF/YfiA ribosome-associated protein family. Long HPF subfamily.</text>
</comment>
<dbReference type="CDD" id="cd00552">
    <property type="entry name" value="RaiA"/>
    <property type="match status" value="1"/>
</dbReference>
<dbReference type="HAMAP" id="MF_00839">
    <property type="entry name" value="HPF"/>
    <property type="match status" value="1"/>
</dbReference>
<feature type="domain" description="Sigma 54 modulation/S30EA ribosomal protein C-terminal" evidence="6">
    <location>
        <begin position="128"/>
        <end position="182"/>
    </location>
</feature>
<comment type="function">
    <text evidence="5">Required for dimerization of active 70S ribosomes into 100S ribosomes in stationary phase; 100S ribosomes are translationally inactive and sometimes present during exponential growth.</text>
</comment>
<dbReference type="Proteomes" id="UP000192477">
    <property type="component" value="Unassembled WGS sequence"/>
</dbReference>
<keyword evidence="2 5" id="KW-0963">Cytoplasm</keyword>
<evidence type="ECO:0000256" key="3">
    <source>
        <dbReference type="ARBA" id="ARBA00022845"/>
    </source>
</evidence>
<dbReference type="GO" id="GO:0043024">
    <property type="term" value="F:ribosomal small subunit binding"/>
    <property type="evidence" value="ECO:0007669"/>
    <property type="project" value="TreeGrafter"/>
</dbReference>
<dbReference type="GO" id="GO:0045900">
    <property type="term" value="P:negative regulation of translational elongation"/>
    <property type="evidence" value="ECO:0007669"/>
    <property type="project" value="TreeGrafter"/>
</dbReference>
<dbReference type="SUPFAM" id="SSF69754">
    <property type="entry name" value="Ribosome binding protein Y (YfiA homologue)"/>
    <property type="match status" value="1"/>
</dbReference>
<evidence type="ECO:0000256" key="4">
    <source>
        <dbReference type="ARBA" id="ARBA00061436"/>
    </source>
</evidence>
<evidence type="ECO:0000313" key="7">
    <source>
        <dbReference type="EMBL" id="OQO70263.1"/>
    </source>
</evidence>
<dbReference type="InterPro" id="IPR003489">
    <property type="entry name" value="RHF/RaiA"/>
</dbReference>
<dbReference type="Pfam" id="PF02482">
    <property type="entry name" value="Ribosomal_S30AE"/>
    <property type="match status" value="1"/>
</dbReference>
<dbReference type="PANTHER" id="PTHR33231">
    <property type="entry name" value="30S RIBOSOMAL PROTEIN"/>
    <property type="match status" value="1"/>
</dbReference>
<dbReference type="Gene3D" id="3.30.160.100">
    <property type="entry name" value="Ribosome hibernation promotion factor-like"/>
    <property type="match status" value="1"/>
</dbReference>
<dbReference type="InterPro" id="IPR032528">
    <property type="entry name" value="Ribosom_S30AE_C"/>
</dbReference>
<dbReference type="PANTHER" id="PTHR33231:SF1">
    <property type="entry name" value="30S RIBOSOMAL PROTEIN"/>
    <property type="match status" value="1"/>
</dbReference>
<dbReference type="NCBIfam" id="TIGR00741">
    <property type="entry name" value="yfiA"/>
    <property type="match status" value="1"/>
</dbReference>
<evidence type="ECO:0000259" key="6">
    <source>
        <dbReference type="Pfam" id="PF16321"/>
    </source>
</evidence>
<evidence type="ECO:0000256" key="1">
    <source>
        <dbReference type="ARBA" id="ARBA00004496"/>
    </source>
</evidence>
<dbReference type="FunFam" id="3.30.505.50:FF:000001">
    <property type="entry name" value="Ribosome hibernation promoting factor"/>
    <property type="match status" value="1"/>
</dbReference>
<evidence type="ECO:0000256" key="5">
    <source>
        <dbReference type="HAMAP-Rule" id="MF_00839"/>
    </source>
</evidence>
<dbReference type="EMBL" id="MJEA01000006">
    <property type="protein sequence ID" value="OQO70263.1"/>
    <property type="molecule type" value="Genomic_DNA"/>
</dbReference>
<dbReference type="InterPro" id="IPR038416">
    <property type="entry name" value="Ribosom_S30AE_C_sf"/>
</dbReference>
<dbReference type="InterPro" id="IPR034694">
    <property type="entry name" value="HPF_long/plastid"/>
</dbReference>
<dbReference type="Pfam" id="PF16321">
    <property type="entry name" value="Ribosom_S30AE_C"/>
    <property type="match status" value="1"/>
</dbReference>
<comment type="caution">
    <text evidence="7">The sequence shown here is derived from an EMBL/GenBank/DDBJ whole genome shotgun (WGS) entry which is preliminary data.</text>
</comment>
<comment type="subcellular location">
    <subcellularLocation>
        <location evidence="1 5">Cytoplasm</location>
    </subcellularLocation>
</comment>
<dbReference type="RefSeq" id="WP_081183716.1">
    <property type="nucleotide sequence ID" value="NZ_MJEA01000006.1"/>
</dbReference>
<dbReference type="GO" id="GO:0022627">
    <property type="term" value="C:cytosolic small ribosomal subunit"/>
    <property type="evidence" value="ECO:0007669"/>
    <property type="project" value="TreeGrafter"/>
</dbReference>
<dbReference type="STRING" id="112904.BH747_07485"/>
<name>A0A1V8YWH6_9ENTE</name>
<dbReference type="InterPro" id="IPR050574">
    <property type="entry name" value="HPF/YfiA_ribosome-assoc"/>
</dbReference>
<evidence type="ECO:0000313" key="8">
    <source>
        <dbReference type="Proteomes" id="UP000192477"/>
    </source>
</evidence>
<dbReference type="OrthoDB" id="9794975at2"/>
<protein>
    <recommendedName>
        <fullName evidence="5">Ribosome hibernation promoting factor</fullName>
        <shortName evidence="5">HPF</shortName>
    </recommendedName>
</protein>
<dbReference type="InterPro" id="IPR036567">
    <property type="entry name" value="RHF-like"/>
</dbReference>
<accession>A0A1V8YWH6</accession>
<dbReference type="FunFam" id="3.30.160.100:FF:000003">
    <property type="entry name" value="Ribosome hibernation promoting factor"/>
    <property type="match status" value="1"/>
</dbReference>